<organism evidence="1 2">
    <name type="scientific">Stentor coeruleus</name>
    <dbReference type="NCBI Taxonomy" id="5963"/>
    <lineage>
        <taxon>Eukaryota</taxon>
        <taxon>Sar</taxon>
        <taxon>Alveolata</taxon>
        <taxon>Ciliophora</taxon>
        <taxon>Postciliodesmatophora</taxon>
        <taxon>Heterotrichea</taxon>
        <taxon>Heterotrichida</taxon>
        <taxon>Stentoridae</taxon>
        <taxon>Stentor</taxon>
    </lineage>
</organism>
<gene>
    <name evidence="1" type="ORF">SteCoe_36001</name>
</gene>
<comment type="caution">
    <text evidence="1">The sequence shown here is derived from an EMBL/GenBank/DDBJ whole genome shotgun (WGS) entry which is preliminary data.</text>
</comment>
<proteinExistence type="predicted"/>
<dbReference type="EMBL" id="MPUH01001591">
    <property type="protein sequence ID" value="OMJ66976.1"/>
    <property type="molecule type" value="Genomic_DNA"/>
</dbReference>
<dbReference type="OrthoDB" id="344052at2759"/>
<sequence>MNSLAENTKDAREARILKDVQILGQCERFKAEFGEVIRFKINDEVYDLYIEGEYPIKPPRLFQVLPQNNFFGSDLVEALLGSSWSEMNSISDLIKNLPTSFLGKYHLGSTFPLYLFNQFPIFTCIALNPTNFKETGVSKLVISSTYLFHIQDFKGKAGHLVSFGTLKGIKYIKTSRDNKKISINWRGPVDLIQVFKSNNAIEIAEVILTNLQKKGIKTKRLKLNQQLIKEEDVSPQWALRIKINEIESEIIETELELERELSKNKINALIQLYQKAIEYYSALGDDKFDSYLGKIRGLMGNPDVLKALTEENQVVVKEESNIAKEIEEQEIWPVNINN</sequence>
<keyword evidence="2" id="KW-1185">Reference proteome</keyword>
<name>A0A1R2AR60_9CILI</name>
<evidence type="ECO:0000313" key="1">
    <source>
        <dbReference type="EMBL" id="OMJ66976.1"/>
    </source>
</evidence>
<protein>
    <submittedName>
        <fullName evidence="1">Uncharacterized protein</fullName>
    </submittedName>
</protein>
<dbReference type="Proteomes" id="UP000187209">
    <property type="component" value="Unassembled WGS sequence"/>
</dbReference>
<dbReference type="AlphaFoldDB" id="A0A1R2AR60"/>
<accession>A0A1R2AR60</accession>
<evidence type="ECO:0000313" key="2">
    <source>
        <dbReference type="Proteomes" id="UP000187209"/>
    </source>
</evidence>
<reference evidence="1 2" key="1">
    <citation type="submission" date="2016-11" db="EMBL/GenBank/DDBJ databases">
        <title>The macronuclear genome of Stentor coeruleus: a giant cell with tiny introns.</title>
        <authorList>
            <person name="Slabodnick M."/>
            <person name="Ruby J.G."/>
            <person name="Reiff S.B."/>
            <person name="Swart E.C."/>
            <person name="Gosai S."/>
            <person name="Prabakaran S."/>
            <person name="Witkowska E."/>
            <person name="Larue G.E."/>
            <person name="Fisher S."/>
            <person name="Freeman R.M."/>
            <person name="Gunawardena J."/>
            <person name="Chu W."/>
            <person name="Stover N.A."/>
            <person name="Gregory B.D."/>
            <person name="Nowacki M."/>
            <person name="Derisi J."/>
            <person name="Roy S.W."/>
            <person name="Marshall W.F."/>
            <person name="Sood P."/>
        </authorList>
    </citation>
    <scope>NUCLEOTIDE SEQUENCE [LARGE SCALE GENOMIC DNA]</scope>
    <source>
        <strain evidence="1">WM001</strain>
    </source>
</reference>